<reference evidence="3" key="1">
    <citation type="submission" date="2021-11" db="EMBL/GenBank/DDBJ databases">
        <title>BS-T2-15 a new species belonging to the Comamonadaceae family isolated from the soil of a French oak forest.</title>
        <authorList>
            <person name="Mieszkin S."/>
            <person name="Alain K."/>
        </authorList>
    </citation>
    <scope>NUCLEOTIDE SEQUENCE</scope>
    <source>
        <strain evidence="3">BS-T2-15</strain>
    </source>
</reference>
<dbReference type="PANTHER" id="PTHR35565">
    <property type="entry name" value="CYTOPLASMIC PROTEIN-RELATED"/>
    <property type="match status" value="1"/>
</dbReference>
<evidence type="ECO:0000313" key="3">
    <source>
        <dbReference type="EMBL" id="MCK9689728.1"/>
    </source>
</evidence>
<accession>A0A9X1YQU9</accession>
<dbReference type="Proteomes" id="UP001139353">
    <property type="component" value="Unassembled WGS sequence"/>
</dbReference>
<dbReference type="AlphaFoldDB" id="A0A9X1YQU9"/>
<sequence length="472" mass="49645">MPAIELNIGHLPSPRRQRSDDDGDDAAPFRVVVLGDLSGRPRARRQPLAERRPVRIDIDNFDSVFARIAPVAEIDGLQDEAGVALRIALESMDDFSADAVLARLPARASASASPPPAPAREDGAEDAAAMMKRLLGGDLPAGAPALAATPSSTADGAIDRFIRQLVGDQLVAATPAPATRVDEPAVSALLRHVLRDPAWRRLEGAWRAVDRFVRELDMADGQVRLELFDCRADELLADLGAVAAEPARAALAAVLNGDGRGCDVVVSLEEFGPSLVELSLLGGLASVAAAQGAVLLAGAAPALAAVATSDDAQVLAANESRVWRALRESALARHVGLTFPRLLARLPYGPRNEPVSAFPFDELADASTLSLHDALVWRSAALDAALLLAQGDVDGGVETRVQLADLPAFIDRSGEEPRLQAVAEAYLGERDVDVLQAAGLITLQSERRVPEARVSGWQSIAAGGGELAGSWR</sequence>
<feature type="domain" description="TssC1 N-terminal" evidence="2">
    <location>
        <begin position="185"/>
        <end position="459"/>
    </location>
</feature>
<dbReference type="Pfam" id="PF05943">
    <property type="entry name" value="VipB"/>
    <property type="match status" value="1"/>
</dbReference>
<protein>
    <submittedName>
        <fullName evidence="3">Type VI secretion system contractile sheath large subunit</fullName>
    </submittedName>
</protein>
<dbReference type="PANTHER" id="PTHR35565:SF1">
    <property type="entry name" value="TYPE VI SECRETION SYSTEM CONTRACTILE SHEATH LARGE SUBUNIT"/>
    <property type="match status" value="1"/>
</dbReference>
<evidence type="ECO:0000259" key="2">
    <source>
        <dbReference type="Pfam" id="PF05943"/>
    </source>
</evidence>
<dbReference type="InterPro" id="IPR010269">
    <property type="entry name" value="T6SS_TssC-like"/>
</dbReference>
<dbReference type="InterPro" id="IPR044031">
    <property type="entry name" value="TssC1_N"/>
</dbReference>
<comment type="caution">
    <text evidence="3">The sequence shown here is derived from an EMBL/GenBank/DDBJ whole genome shotgun (WGS) entry which is preliminary data.</text>
</comment>
<name>A0A9X1YQU9_9BURK</name>
<dbReference type="RefSeq" id="WP_275685780.1">
    <property type="nucleotide sequence ID" value="NZ_JAJLJH010000019.1"/>
</dbReference>
<dbReference type="Pfam" id="PF05591">
    <property type="entry name" value="T6SS_VipA"/>
    <property type="match status" value="1"/>
</dbReference>
<gene>
    <name evidence="3" type="ORF">LPC04_28770</name>
</gene>
<feature type="region of interest" description="Disordered" evidence="1">
    <location>
        <begin position="1"/>
        <end position="27"/>
    </location>
</feature>
<proteinExistence type="predicted"/>
<dbReference type="InterPro" id="IPR008312">
    <property type="entry name" value="T6SS_TssB1"/>
</dbReference>
<dbReference type="EMBL" id="JAJLJH010000019">
    <property type="protein sequence ID" value="MCK9689728.1"/>
    <property type="molecule type" value="Genomic_DNA"/>
</dbReference>
<evidence type="ECO:0000313" key="4">
    <source>
        <dbReference type="Proteomes" id="UP001139353"/>
    </source>
</evidence>
<organism evidence="3 4">
    <name type="scientific">Scleromatobacter humisilvae</name>
    <dbReference type="NCBI Taxonomy" id="2897159"/>
    <lineage>
        <taxon>Bacteria</taxon>
        <taxon>Pseudomonadati</taxon>
        <taxon>Pseudomonadota</taxon>
        <taxon>Betaproteobacteria</taxon>
        <taxon>Burkholderiales</taxon>
        <taxon>Sphaerotilaceae</taxon>
        <taxon>Scleromatobacter</taxon>
    </lineage>
</organism>
<evidence type="ECO:0000256" key="1">
    <source>
        <dbReference type="SAM" id="MobiDB-lite"/>
    </source>
</evidence>
<keyword evidence="4" id="KW-1185">Reference proteome</keyword>